<dbReference type="EMBL" id="PXWF02000235">
    <property type="protein sequence ID" value="PWF47653.1"/>
    <property type="molecule type" value="Genomic_DNA"/>
</dbReference>
<dbReference type="OrthoDB" id="8779556at2"/>
<name>A0A2U2HJJ2_9BURK</name>
<feature type="domain" description="Glycosyl transferase family 1" evidence="1">
    <location>
        <begin position="503"/>
        <end position="663"/>
    </location>
</feature>
<protein>
    <submittedName>
        <fullName evidence="4">Glycosyltransferase</fullName>
    </submittedName>
</protein>
<dbReference type="Pfam" id="PF13439">
    <property type="entry name" value="Glyco_transf_4"/>
    <property type="match status" value="1"/>
</dbReference>
<evidence type="ECO:0000259" key="2">
    <source>
        <dbReference type="Pfam" id="PF00535"/>
    </source>
</evidence>
<dbReference type="RefSeq" id="WP_106758072.1">
    <property type="nucleotide sequence ID" value="NZ_PXWF02000235.1"/>
</dbReference>
<keyword evidence="5" id="KW-1185">Reference proteome</keyword>
<evidence type="ECO:0000313" key="5">
    <source>
        <dbReference type="Proteomes" id="UP000241421"/>
    </source>
</evidence>
<proteinExistence type="predicted"/>
<dbReference type="Proteomes" id="UP000241421">
    <property type="component" value="Unassembled WGS sequence"/>
</dbReference>
<dbReference type="InterPro" id="IPR050194">
    <property type="entry name" value="Glycosyltransferase_grp1"/>
</dbReference>
<dbReference type="Pfam" id="PF00534">
    <property type="entry name" value="Glycos_transf_1"/>
    <property type="match status" value="1"/>
</dbReference>
<dbReference type="CDD" id="cd03801">
    <property type="entry name" value="GT4_PimA-like"/>
    <property type="match status" value="1"/>
</dbReference>
<accession>A0A2U2HJJ2</accession>
<dbReference type="InterPro" id="IPR001173">
    <property type="entry name" value="Glyco_trans_2-like"/>
</dbReference>
<feature type="domain" description="Glycosyltransferase subfamily 4-like N-terminal" evidence="3">
    <location>
        <begin position="317"/>
        <end position="490"/>
    </location>
</feature>
<dbReference type="Pfam" id="PF00535">
    <property type="entry name" value="Glycos_transf_2"/>
    <property type="match status" value="1"/>
</dbReference>
<dbReference type="Gene3D" id="3.40.50.2000">
    <property type="entry name" value="Glycogen Phosphorylase B"/>
    <property type="match status" value="2"/>
</dbReference>
<sequence>MATCNGAATLPKVLAAYCALHPPGDGWSLIVVDDGGADVTAELLASFASRLPLRCVRRARGGKSAALNEAIALALEGGADLFVFTDDDASPEPDWLLRLDACARAHPDYAVFGGAIVADWGRAPPEWVLRLVPLGVTFAITDVAEGPVFPGLVWGANMAVRRAVFEAGHRFDERLGPGAGAYAMGCETEFNRRVAAAGHRAWFCAGAKVAHFIRPHQLAADSILRRAFRHGRGARVQEGADPSPRLFGVPRWMLAKAARELLGVARALAARDADAVFLRRWEWHYLRGFIFQAWFGRPAPPPRGARVLITSCSGELGGMELRMAQEARLLAGAGHASMLATPRFAGFNQLAAGLRADGIAATVFDPPQFFERWRWRRTNKLRAELFSAPQLRRFRADLVHVAFCWTSYGASALWLAHHCKLPLVLSVHNAFPPAEFHPWHAALYREAFGSVRGVYAVSVSALEHFMASFGPYLAPATRLCVIPNSVDTARFYPSPARRLAARGRLGLAPDALVIGAVGRLSPQKRPEALIALVAALRGRFPALRLVLAGTGPLEAQLKRQVALKGLSGHVIFTGFVGAVEEILPAFDLHLLLSRNEGFGIATIEAMACGVPVVGTDVPGTADILRLSMGGLLVPLGDADATAAAVASLLADPARRALMGQHARAEMENGYTPAILRARVLDFYAGLLP</sequence>
<evidence type="ECO:0000259" key="3">
    <source>
        <dbReference type="Pfam" id="PF13439"/>
    </source>
</evidence>
<dbReference type="PANTHER" id="PTHR45947:SF13">
    <property type="entry name" value="TRANSFERASE"/>
    <property type="match status" value="1"/>
</dbReference>
<dbReference type="InterPro" id="IPR001296">
    <property type="entry name" value="Glyco_trans_1"/>
</dbReference>
<dbReference type="SUPFAM" id="SSF53756">
    <property type="entry name" value="UDP-Glycosyltransferase/glycogen phosphorylase"/>
    <property type="match status" value="1"/>
</dbReference>
<organism evidence="4 5">
    <name type="scientific">Massilia glaciei</name>
    <dbReference type="NCBI Taxonomy" id="1524097"/>
    <lineage>
        <taxon>Bacteria</taxon>
        <taxon>Pseudomonadati</taxon>
        <taxon>Pseudomonadota</taxon>
        <taxon>Betaproteobacteria</taxon>
        <taxon>Burkholderiales</taxon>
        <taxon>Oxalobacteraceae</taxon>
        <taxon>Telluria group</taxon>
        <taxon>Massilia</taxon>
    </lineage>
</organism>
<keyword evidence="4" id="KW-0808">Transferase</keyword>
<dbReference type="InterPro" id="IPR029044">
    <property type="entry name" value="Nucleotide-diphossugar_trans"/>
</dbReference>
<dbReference type="AlphaFoldDB" id="A0A2U2HJJ2"/>
<feature type="domain" description="Glycosyltransferase 2-like" evidence="2">
    <location>
        <begin position="1"/>
        <end position="165"/>
    </location>
</feature>
<dbReference type="PANTHER" id="PTHR45947">
    <property type="entry name" value="SULFOQUINOVOSYL TRANSFERASE SQD2"/>
    <property type="match status" value="1"/>
</dbReference>
<reference evidence="4 5" key="1">
    <citation type="submission" date="2018-04" db="EMBL/GenBank/DDBJ databases">
        <title>Massilia violaceinigra sp. nov., a novel purple-pigmented bacterium isolated from Tianshan glacier, Xinjiang, China.</title>
        <authorList>
            <person name="Wang H."/>
        </authorList>
    </citation>
    <scope>NUCLEOTIDE SEQUENCE [LARGE SCALE GENOMIC DNA]</scope>
    <source>
        <strain evidence="4 5">B448-2</strain>
    </source>
</reference>
<dbReference type="Gene3D" id="3.90.550.10">
    <property type="entry name" value="Spore Coat Polysaccharide Biosynthesis Protein SpsA, Chain A"/>
    <property type="match status" value="1"/>
</dbReference>
<dbReference type="InterPro" id="IPR028098">
    <property type="entry name" value="Glyco_trans_4-like_N"/>
</dbReference>
<comment type="caution">
    <text evidence="4">The sequence shown here is derived from an EMBL/GenBank/DDBJ whole genome shotgun (WGS) entry which is preliminary data.</text>
</comment>
<gene>
    <name evidence="4" type="ORF">C7C56_014400</name>
</gene>
<evidence type="ECO:0000259" key="1">
    <source>
        <dbReference type="Pfam" id="PF00534"/>
    </source>
</evidence>
<dbReference type="GO" id="GO:0016757">
    <property type="term" value="F:glycosyltransferase activity"/>
    <property type="evidence" value="ECO:0007669"/>
    <property type="project" value="InterPro"/>
</dbReference>
<dbReference type="SUPFAM" id="SSF53448">
    <property type="entry name" value="Nucleotide-diphospho-sugar transferases"/>
    <property type="match status" value="1"/>
</dbReference>
<evidence type="ECO:0000313" key="4">
    <source>
        <dbReference type="EMBL" id="PWF47653.1"/>
    </source>
</evidence>